<name>A0ABT0J7D4_9MICO</name>
<sequence>MLQFRGSPLLDWAENLPDVPPEVLRVDAGFVTARLVDAVGGEVGAARPAG</sequence>
<evidence type="ECO:0000313" key="1">
    <source>
        <dbReference type="EMBL" id="MCK9795395.1"/>
    </source>
</evidence>
<reference evidence="1 2" key="1">
    <citation type="submission" date="2022-02" db="EMBL/GenBank/DDBJ databases">
        <title>The car tank lid bacteriome: a reservoir of bacteria with potential in bioremediation of fuel.</title>
        <authorList>
            <person name="Vidal-Verdu A."/>
            <person name="Gomez-Martinez D."/>
            <person name="Latorre-Perez A."/>
            <person name="Pereto J."/>
            <person name="Porcar M."/>
        </authorList>
    </citation>
    <scope>NUCLEOTIDE SEQUENCE [LARGE SCALE GENOMIC DNA]</scope>
    <source>
        <strain evidence="1 2">4D.3</strain>
    </source>
</reference>
<dbReference type="RefSeq" id="WP_416345245.1">
    <property type="nucleotide sequence ID" value="NZ_JALQCY010000005.1"/>
</dbReference>
<keyword evidence="2" id="KW-1185">Reference proteome</keyword>
<dbReference type="EMBL" id="JALQCY010000005">
    <property type="protein sequence ID" value="MCK9795395.1"/>
    <property type="molecule type" value="Genomic_DNA"/>
</dbReference>
<comment type="caution">
    <text evidence="1">The sequence shown here is derived from an EMBL/GenBank/DDBJ whole genome shotgun (WGS) entry which is preliminary data.</text>
</comment>
<dbReference type="Proteomes" id="UP001651050">
    <property type="component" value="Unassembled WGS sequence"/>
</dbReference>
<accession>A0ABT0J7D4</accession>
<proteinExistence type="predicted"/>
<evidence type="ECO:0000313" key="2">
    <source>
        <dbReference type="Proteomes" id="UP001651050"/>
    </source>
</evidence>
<gene>
    <name evidence="1" type="ORF">M1843_16750</name>
</gene>
<protein>
    <submittedName>
        <fullName evidence="1">Uncharacterized protein</fullName>
    </submittedName>
</protein>
<organism evidence="1 2">
    <name type="scientific">Isoptericola peretonis</name>
    <dbReference type="NCBI Taxonomy" id="2918523"/>
    <lineage>
        <taxon>Bacteria</taxon>
        <taxon>Bacillati</taxon>
        <taxon>Actinomycetota</taxon>
        <taxon>Actinomycetes</taxon>
        <taxon>Micrococcales</taxon>
        <taxon>Promicromonosporaceae</taxon>
        <taxon>Isoptericola</taxon>
    </lineage>
</organism>